<dbReference type="GeneID" id="19205813"/>
<dbReference type="RefSeq" id="XP_007771627.1">
    <property type="nucleotide sequence ID" value="XM_007773437.1"/>
</dbReference>
<reference evidence="3" key="1">
    <citation type="journal article" date="2012" name="Science">
        <title>The Paleozoic origin of enzymatic lignin decomposition reconstructed from 31 fungal genomes.</title>
        <authorList>
            <person name="Floudas D."/>
            <person name="Binder M."/>
            <person name="Riley R."/>
            <person name="Barry K."/>
            <person name="Blanchette R.A."/>
            <person name="Henrissat B."/>
            <person name="Martinez A.T."/>
            <person name="Otillar R."/>
            <person name="Spatafora J.W."/>
            <person name="Yadav J.S."/>
            <person name="Aerts A."/>
            <person name="Benoit I."/>
            <person name="Boyd A."/>
            <person name="Carlson A."/>
            <person name="Copeland A."/>
            <person name="Coutinho P.M."/>
            <person name="de Vries R.P."/>
            <person name="Ferreira P."/>
            <person name="Findley K."/>
            <person name="Foster B."/>
            <person name="Gaskell J."/>
            <person name="Glotzer D."/>
            <person name="Gorecki P."/>
            <person name="Heitman J."/>
            <person name="Hesse C."/>
            <person name="Hori C."/>
            <person name="Igarashi K."/>
            <person name="Jurgens J.A."/>
            <person name="Kallen N."/>
            <person name="Kersten P."/>
            <person name="Kohler A."/>
            <person name="Kuees U."/>
            <person name="Kumar T.K.A."/>
            <person name="Kuo A."/>
            <person name="LaButti K."/>
            <person name="Larrondo L.F."/>
            <person name="Lindquist E."/>
            <person name="Ling A."/>
            <person name="Lombard V."/>
            <person name="Lucas S."/>
            <person name="Lundell T."/>
            <person name="Martin R."/>
            <person name="McLaughlin D.J."/>
            <person name="Morgenstern I."/>
            <person name="Morin E."/>
            <person name="Murat C."/>
            <person name="Nagy L.G."/>
            <person name="Nolan M."/>
            <person name="Ohm R.A."/>
            <person name="Patyshakuliyeva A."/>
            <person name="Rokas A."/>
            <person name="Ruiz-Duenas F.J."/>
            <person name="Sabat G."/>
            <person name="Salamov A."/>
            <person name="Samejima M."/>
            <person name="Schmutz J."/>
            <person name="Slot J.C."/>
            <person name="St John F."/>
            <person name="Stenlid J."/>
            <person name="Sun H."/>
            <person name="Sun S."/>
            <person name="Syed K."/>
            <person name="Tsang A."/>
            <person name="Wiebenga A."/>
            <person name="Young D."/>
            <person name="Pisabarro A."/>
            <person name="Eastwood D.C."/>
            <person name="Martin F."/>
            <person name="Cullen D."/>
            <person name="Grigoriev I.V."/>
            <person name="Hibbett D.S."/>
        </authorList>
    </citation>
    <scope>NUCLEOTIDE SEQUENCE [LARGE SCALE GENOMIC DNA]</scope>
    <source>
        <strain evidence="3">RWD-64-598 SS2</strain>
    </source>
</reference>
<comment type="caution">
    <text evidence="2">The sequence shown here is derived from an EMBL/GenBank/DDBJ whole genome shotgun (WGS) entry which is preliminary data.</text>
</comment>
<dbReference type="KEGG" id="cput:CONPUDRAFT_167601"/>
<dbReference type="Proteomes" id="UP000053558">
    <property type="component" value="Unassembled WGS sequence"/>
</dbReference>
<feature type="compositionally biased region" description="Low complexity" evidence="1">
    <location>
        <begin position="468"/>
        <end position="489"/>
    </location>
</feature>
<feature type="compositionally biased region" description="Low complexity" evidence="1">
    <location>
        <begin position="288"/>
        <end position="300"/>
    </location>
</feature>
<feature type="region of interest" description="Disordered" evidence="1">
    <location>
        <begin position="281"/>
        <end position="300"/>
    </location>
</feature>
<sequence length="1039" mass="106916">MARHRLATAALPAIASAISALYALRTALSWLLAPFFSCLALGATEPTLPLHSHPPLGLNRHQVMLNAQMTHYDAFPSAAGTVTGLGLGLPVGAGARIRSRSLGSAQGLGDGDRSFETCLLNGLEHCAPGSEHALPMPMSMPQPRANPPEGSLSGSLDVLYSRSLDRRWPGCSLTGCCSSSGTSQSADTSISISTDTDTDAVNTSSGSDSEGATAWRDLDTPSSLVDFSALPLCATSTPPQPHSPCAPFSGSAPMPAPMPGRNIPISAPKPIRLCDAQMLGPLLGPRGSESSSTPASAAVSAPLSGDDMALALGNVDSGSDDDGPAGAVDTGEPASPDQAAGSATARDVGDFFPLLAFGGAGAVAASTPRAQRGSVCESMSMSMHLSMSESMPVSTPRTAQPMLMPTPVPRSADGRTRSGLGLGLSEAGNTLSLHLDAVLGLGSSSAPSSPSPSPSPSPSSSRPPSPSPSSDSDSSTSLSAPRLARRSSPGARWRLSASPSSSPSPRPPSPAALVLMESAPIVHANADEVVSRPAEEQPLLNEKESRPPSELHRTPSPHTVSPIPPVDTASPVDTVSATPANQPHSPGPHSPSSSDDDDKGPGSEEPAAPTLPSPWSTVSLARHTNLEMLDARLRAPILLAAPSSHFSPSRSLFDLGLFPFPFRSSPTGLGSQMQMQMRVGARECGVGLGVGQAGVRGGVRAGAGGSGSPSRAVTAPSLIPGLLRTPSMPSPVSAPCFSTRSSNSASSNSSSKSSHTPSSIPTSEESSWEACSFTELTPCAQSSHDSKPIDGDGDADGDGDGAVGLGDATTVRRMLSKTRSYMGWRWRISCPASMESFEVLPSPWSWEGAGRGRGRGRGRRDERDAEVEDGDEEKGGDEDEIEIEIDAPAFAPARRSSLILGSSLGLGCGEDEDGSEAGTDVGGDTHEDARQAHGREEMEPSQGGVLVLDFQLQASSSDGSLWDLCVQAMEVFGGSAPADIEAEEHQAKLAAAIRPLQVQKNNASDEHEGHVQVGAQELGTGLWADGCGRWMYHRPGFGF</sequence>
<feature type="region of interest" description="Disordered" evidence="1">
    <location>
        <begin position="309"/>
        <end position="344"/>
    </location>
</feature>
<organism evidence="2 3">
    <name type="scientific">Coniophora puteana (strain RWD-64-598)</name>
    <name type="common">Brown rot fungus</name>
    <dbReference type="NCBI Taxonomy" id="741705"/>
    <lineage>
        <taxon>Eukaryota</taxon>
        <taxon>Fungi</taxon>
        <taxon>Dikarya</taxon>
        <taxon>Basidiomycota</taxon>
        <taxon>Agaricomycotina</taxon>
        <taxon>Agaricomycetes</taxon>
        <taxon>Agaricomycetidae</taxon>
        <taxon>Boletales</taxon>
        <taxon>Coniophorineae</taxon>
        <taxon>Coniophoraceae</taxon>
        <taxon>Coniophora</taxon>
    </lineage>
</organism>
<feature type="region of interest" description="Disordered" evidence="1">
    <location>
        <begin position="730"/>
        <end position="767"/>
    </location>
</feature>
<gene>
    <name evidence="2" type="ORF">CONPUDRAFT_167601</name>
</gene>
<feature type="region of interest" description="Disordered" evidence="1">
    <location>
        <begin position="842"/>
        <end position="882"/>
    </location>
</feature>
<dbReference type="EMBL" id="JH711582">
    <property type="protein sequence ID" value="EIW78631.1"/>
    <property type="molecule type" value="Genomic_DNA"/>
</dbReference>
<feature type="region of interest" description="Disordered" evidence="1">
    <location>
        <begin position="442"/>
        <end position="616"/>
    </location>
</feature>
<evidence type="ECO:0000256" key="1">
    <source>
        <dbReference type="SAM" id="MobiDB-lite"/>
    </source>
</evidence>
<feature type="region of interest" description="Disordered" evidence="1">
    <location>
        <begin position="909"/>
        <end position="941"/>
    </location>
</feature>
<feature type="compositionally biased region" description="Low complexity" evidence="1">
    <location>
        <begin position="176"/>
        <end position="195"/>
    </location>
</feature>
<feature type="region of interest" description="Disordered" evidence="1">
    <location>
        <begin position="176"/>
        <end position="215"/>
    </location>
</feature>
<feature type="compositionally biased region" description="Acidic residues" evidence="1">
    <location>
        <begin position="864"/>
        <end position="882"/>
    </location>
</feature>
<dbReference type="AlphaFoldDB" id="A0A5M3MJ38"/>
<name>A0A5M3MJ38_CONPW</name>
<feature type="compositionally biased region" description="Polar residues" evidence="1">
    <location>
        <begin position="201"/>
        <end position="210"/>
    </location>
</feature>
<proteinExistence type="predicted"/>
<feature type="region of interest" description="Disordered" evidence="1">
    <location>
        <begin position="391"/>
        <end position="423"/>
    </location>
</feature>
<feature type="compositionally biased region" description="Low complexity" evidence="1">
    <location>
        <begin position="738"/>
        <end position="765"/>
    </location>
</feature>
<protein>
    <submittedName>
        <fullName evidence="2">Uncharacterized protein</fullName>
    </submittedName>
</protein>
<feature type="compositionally biased region" description="Pro residues" evidence="1">
    <location>
        <begin position="449"/>
        <end position="467"/>
    </location>
</feature>
<feature type="compositionally biased region" description="Polar residues" evidence="1">
    <location>
        <begin position="571"/>
        <end position="582"/>
    </location>
</feature>
<feature type="compositionally biased region" description="Basic and acidic residues" evidence="1">
    <location>
        <begin position="923"/>
        <end position="938"/>
    </location>
</feature>
<evidence type="ECO:0000313" key="3">
    <source>
        <dbReference type="Proteomes" id="UP000053558"/>
    </source>
</evidence>
<evidence type="ECO:0000313" key="2">
    <source>
        <dbReference type="EMBL" id="EIW78631.1"/>
    </source>
</evidence>
<accession>A0A5M3MJ38</accession>
<keyword evidence="3" id="KW-1185">Reference proteome</keyword>
<feature type="region of interest" description="Disordered" evidence="1">
    <location>
        <begin position="779"/>
        <end position="806"/>
    </location>
</feature>
<feature type="compositionally biased region" description="Basic and acidic residues" evidence="1">
    <location>
        <begin position="525"/>
        <end position="553"/>
    </location>
</feature>